<evidence type="ECO:0000313" key="1">
    <source>
        <dbReference type="EMBL" id="VFQ44374.1"/>
    </source>
</evidence>
<dbReference type="RefSeq" id="WP_180139743.1">
    <property type="nucleotide sequence ID" value="NZ_CAADHO010000003.1"/>
</dbReference>
<dbReference type="EMBL" id="CAADHO010000003">
    <property type="protein sequence ID" value="VFQ44374.1"/>
    <property type="molecule type" value="Genomic_DNA"/>
</dbReference>
<sequence length="93" mass="10503">MTETFDLAYPFKNEDGVVVDTLTLRRPTVGDLTLMENENGTHHRSRKLIQLVAELSPKDLDAMDVIDWERINDKVETFFQSGPEPSDGKPAAK</sequence>
<keyword evidence="2" id="KW-1185">Reference proteome</keyword>
<name>A0A4U8YLQ2_9BACT</name>
<organism evidence="1 2">
    <name type="scientific">Desulfoluna butyratoxydans</name>
    <dbReference type="NCBI Taxonomy" id="231438"/>
    <lineage>
        <taxon>Bacteria</taxon>
        <taxon>Pseudomonadati</taxon>
        <taxon>Thermodesulfobacteriota</taxon>
        <taxon>Desulfobacteria</taxon>
        <taxon>Desulfobacterales</taxon>
        <taxon>Desulfolunaceae</taxon>
        <taxon>Desulfoluna</taxon>
    </lineage>
</organism>
<protein>
    <submittedName>
        <fullName evidence="1">Bacteriophage tail protein gp41 putative</fullName>
    </submittedName>
</protein>
<dbReference type="Proteomes" id="UP000507962">
    <property type="component" value="Unassembled WGS sequence"/>
</dbReference>
<dbReference type="AlphaFoldDB" id="A0A4U8YLQ2"/>
<accession>A0A4U8YLQ2</accession>
<dbReference type="Pfam" id="PF10109">
    <property type="entry name" value="Phage_TAC_7"/>
    <property type="match status" value="1"/>
</dbReference>
<proteinExistence type="predicted"/>
<evidence type="ECO:0000313" key="2">
    <source>
        <dbReference type="Proteomes" id="UP000507962"/>
    </source>
</evidence>
<reference evidence="1 2" key="1">
    <citation type="submission" date="2019-03" db="EMBL/GenBank/DDBJ databases">
        <authorList>
            <person name="Nijsse B."/>
        </authorList>
    </citation>
    <scope>NUCLEOTIDE SEQUENCE [LARGE SCALE GENOMIC DNA]</scope>
    <source>
        <strain evidence="1">Desulfoluna butyratoxydans MSL71</strain>
    </source>
</reference>
<gene>
    <name evidence="1" type="ORF">MSL71_20230</name>
</gene>
<dbReference type="InterPro" id="IPR019289">
    <property type="entry name" value="Phage_tail_E/E"/>
</dbReference>